<keyword evidence="4" id="KW-1185">Reference proteome</keyword>
<evidence type="ECO:0000313" key="3">
    <source>
        <dbReference type="EMBL" id="RDW93183.1"/>
    </source>
</evidence>
<accession>A0A3D8T3Q5</accession>
<dbReference type="SUPFAM" id="SSF51735">
    <property type="entry name" value="NAD(P)-binding Rossmann-fold domains"/>
    <property type="match status" value="1"/>
</dbReference>
<sequence length="322" mass="34260">MPNVLILGASGYVGLALCQSLVSSGNHTVWGTARSAEKAKLLLQNEIAPITDADITKPETLSTIIAENNIDIVVDTTSAYEQAAQILQGVVKAATARRDTLAKENLVGPKLGFVYCSGTWVYGSPSERITDLTPVGSASLSKGKPATAVAWRPAHEQAVLAARDVLDVAIMRPSAIYGRASWIFSTWWGGILKAKKDKNCTDTITIPADSTARTGTVHVDDVASGFHAAIDRINGGLGSWPVFDLVTETIGIQDMTEGVKAALGVDAKVEYTGTHGNAFLEALSLVCRNEATRARTVLGWGPNRKAFVLNLPVYVRAWEAAQ</sequence>
<gene>
    <name evidence="3" type="ORF">DSM5745_00505</name>
</gene>
<organism evidence="3 4">
    <name type="scientific">Aspergillus mulundensis</name>
    <dbReference type="NCBI Taxonomy" id="1810919"/>
    <lineage>
        <taxon>Eukaryota</taxon>
        <taxon>Fungi</taxon>
        <taxon>Dikarya</taxon>
        <taxon>Ascomycota</taxon>
        <taxon>Pezizomycotina</taxon>
        <taxon>Eurotiomycetes</taxon>
        <taxon>Eurotiomycetidae</taxon>
        <taxon>Eurotiales</taxon>
        <taxon>Aspergillaceae</taxon>
        <taxon>Aspergillus</taxon>
        <taxon>Aspergillus subgen. Nidulantes</taxon>
    </lineage>
</organism>
<dbReference type="Pfam" id="PF01370">
    <property type="entry name" value="Epimerase"/>
    <property type="match status" value="1"/>
</dbReference>
<proteinExistence type="predicted"/>
<dbReference type="GeneID" id="38110875"/>
<feature type="domain" description="NAD-dependent epimerase/dehydratase" evidence="2">
    <location>
        <begin position="4"/>
        <end position="234"/>
    </location>
</feature>
<evidence type="ECO:0000259" key="2">
    <source>
        <dbReference type="Pfam" id="PF01370"/>
    </source>
</evidence>
<protein>
    <recommendedName>
        <fullName evidence="2">NAD-dependent epimerase/dehydratase domain-containing protein</fullName>
    </recommendedName>
</protein>
<dbReference type="AlphaFoldDB" id="A0A3D8T3Q5"/>
<feature type="chain" id="PRO_5017729599" description="NAD-dependent epimerase/dehydratase domain-containing protein" evidence="1">
    <location>
        <begin position="19"/>
        <end position="322"/>
    </location>
</feature>
<comment type="caution">
    <text evidence="3">The sequence shown here is derived from an EMBL/GenBank/DDBJ whole genome shotgun (WGS) entry which is preliminary data.</text>
</comment>
<dbReference type="PANTHER" id="PTHR48079:SF3">
    <property type="entry name" value="NAD-DEPENDENT EPIMERASE_DEHYDRATASE DOMAIN-CONTAINING PROTEIN"/>
    <property type="match status" value="1"/>
</dbReference>
<feature type="signal peptide" evidence="1">
    <location>
        <begin position="1"/>
        <end position="18"/>
    </location>
</feature>
<dbReference type="OrthoDB" id="2735536at2759"/>
<dbReference type="InterPro" id="IPR001509">
    <property type="entry name" value="Epimerase_deHydtase"/>
</dbReference>
<evidence type="ECO:0000256" key="1">
    <source>
        <dbReference type="SAM" id="SignalP"/>
    </source>
</evidence>
<keyword evidence="1" id="KW-0732">Signal</keyword>
<dbReference type="STRING" id="1810919.A0A3D8T3Q5"/>
<reference evidence="3 4" key="1">
    <citation type="journal article" date="2018" name="IMA Fungus">
        <title>IMA Genome-F 9: Draft genome sequence of Annulohypoxylon stygium, Aspergillus mulundensis, Berkeleyomyces basicola (syn. Thielaviopsis basicola), Ceratocystis smalleyi, two Cercospora beticola strains, Coleophoma cylindrospora, Fusarium fracticaudum, Phialophora cf. hyalina, and Morchella septimelata.</title>
        <authorList>
            <person name="Wingfield B.D."/>
            <person name="Bills G.F."/>
            <person name="Dong Y."/>
            <person name="Huang W."/>
            <person name="Nel W.J."/>
            <person name="Swalarsk-Parry B.S."/>
            <person name="Vaghefi N."/>
            <person name="Wilken P.M."/>
            <person name="An Z."/>
            <person name="de Beer Z.W."/>
            <person name="De Vos L."/>
            <person name="Chen L."/>
            <person name="Duong T.A."/>
            <person name="Gao Y."/>
            <person name="Hammerbacher A."/>
            <person name="Kikkert J.R."/>
            <person name="Li Y."/>
            <person name="Li H."/>
            <person name="Li K."/>
            <person name="Li Q."/>
            <person name="Liu X."/>
            <person name="Ma X."/>
            <person name="Naidoo K."/>
            <person name="Pethybridge S.J."/>
            <person name="Sun J."/>
            <person name="Steenkamp E.T."/>
            <person name="van der Nest M.A."/>
            <person name="van Wyk S."/>
            <person name="Wingfield M.J."/>
            <person name="Xiong C."/>
            <person name="Yue Q."/>
            <person name="Zhang X."/>
        </authorList>
    </citation>
    <scope>NUCLEOTIDE SEQUENCE [LARGE SCALE GENOMIC DNA]</scope>
    <source>
        <strain evidence="3 4">DSM 5745</strain>
    </source>
</reference>
<dbReference type="InterPro" id="IPR051783">
    <property type="entry name" value="NAD(P)-dependent_oxidoreduct"/>
</dbReference>
<dbReference type="GO" id="GO:0004029">
    <property type="term" value="F:aldehyde dehydrogenase (NAD+) activity"/>
    <property type="evidence" value="ECO:0007669"/>
    <property type="project" value="TreeGrafter"/>
</dbReference>
<dbReference type="Gene3D" id="3.40.50.720">
    <property type="entry name" value="NAD(P)-binding Rossmann-like Domain"/>
    <property type="match status" value="1"/>
</dbReference>
<evidence type="ECO:0000313" key="4">
    <source>
        <dbReference type="Proteomes" id="UP000256690"/>
    </source>
</evidence>
<dbReference type="Proteomes" id="UP000256690">
    <property type="component" value="Unassembled WGS sequence"/>
</dbReference>
<dbReference type="InterPro" id="IPR036291">
    <property type="entry name" value="NAD(P)-bd_dom_sf"/>
</dbReference>
<name>A0A3D8T3Q5_9EURO</name>
<dbReference type="GO" id="GO:0005737">
    <property type="term" value="C:cytoplasm"/>
    <property type="evidence" value="ECO:0007669"/>
    <property type="project" value="TreeGrafter"/>
</dbReference>
<dbReference type="PANTHER" id="PTHR48079">
    <property type="entry name" value="PROTEIN YEEZ"/>
    <property type="match status" value="1"/>
</dbReference>
<dbReference type="RefSeq" id="XP_026608366.1">
    <property type="nucleotide sequence ID" value="XM_026742521.1"/>
</dbReference>
<dbReference type="EMBL" id="PVWQ01000001">
    <property type="protein sequence ID" value="RDW93183.1"/>
    <property type="molecule type" value="Genomic_DNA"/>
</dbReference>